<sequence length="83" mass="9494">MAMTSQMSCSSMSNHTKERVTMAKVTLENFYSNLISQHEEREMRQQKLEKVMDQEGLGDEEVSFSGILLFFSESHALLTLQTS</sequence>
<reference evidence="1" key="2">
    <citation type="submission" date="2025-09" db="UniProtKB">
        <authorList>
            <consortium name="Ensembl"/>
        </authorList>
    </citation>
    <scope>IDENTIFICATION</scope>
</reference>
<dbReference type="OMA" id="FFSESHA"/>
<dbReference type="Ensembl" id="ENSSGRT00000010327.1">
    <property type="protein sequence ID" value="ENSSGRP00000009480.1"/>
    <property type="gene ID" value="ENSSGRG00000006403.1"/>
</dbReference>
<name>A0A672KDN4_SINGR</name>
<dbReference type="AlphaFoldDB" id="A0A672KDN4"/>
<evidence type="ECO:0008006" key="3">
    <source>
        <dbReference type="Google" id="ProtNLM"/>
    </source>
</evidence>
<evidence type="ECO:0000313" key="1">
    <source>
        <dbReference type="Ensembl" id="ENSSGRP00000009480.1"/>
    </source>
</evidence>
<reference evidence="1" key="1">
    <citation type="submission" date="2025-08" db="UniProtKB">
        <authorList>
            <consortium name="Ensembl"/>
        </authorList>
    </citation>
    <scope>IDENTIFICATION</scope>
</reference>
<dbReference type="InParanoid" id="A0A672KDN4"/>
<evidence type="ECO:0000313" key="2">
    <source>
        <dbReference type="Proteomes" id="UP000472262"/>
    </source>
</evidence>
<dbReference type="Proteomes" id="UP000472262">
    <property type="component" value="Unassembled WGS sequence"/>
</dbReference>
<proteinExistence type="predicted"/>
<organism evidence="1 2">
    <name type="scientific">Sinocyclocheilus grahami</name>
    <name type="common">Dianchi golden-line fish</name>
    <name type="synonym">Barbus grahami</name>
    <dbReference type="NCBI Taxonomy" id="75366"/>
    <lineage>
        <taxon>Eukaryota</taxon>
        <taxon>Metazoa</taxon>
        <taxon>Chordata</taxon>
        <taxon>Craniata</taxon>
        <taxon>Vertebrata</taxon>
        <taxon>Euteleostomi</taxon>
        <taxon>Actinopterygii</taxon>
        <taxon>Neopterygii</taxon>
        <taxon>Teleostei</taxon>
        <taxon>Ostariophysi</taxon>
        <taxon>Cypriniformes</taxon>
        <taxon>Cyprinidae</taxon>
        <taxon>Cyprininae</taxon>
        <taxon>Sinocyclocheilus</taxon>
    </lineage>
</organism>
<accession>A0A672KDN4</accession>
<protein>
    <recommendedName>
        <fullName evidence="3">Serine/threonine-protein kinase 38</fullName>
    </recommendedName>
</protein>
<keyword evidence="2" id="KW-1185">Reference proteome</keyword>